<accession>A0AAU7Q5T9</accession>
<dbReference type="AlphaFoldDB" id="A0AAU7Q5T9"/>
<organism evidence="1">
    <name type="scientific">Acerihabitans sp. KWT182</name>
    <dbReference type="NCBI Taxonomy" id="3157919"/>
    <lineage>
        <taxon>Bacteria</taxon>
        <taxon>Pseudomonadati</taxon>
        <taxon>Pseudomonadota</taxon>
        <taxon>Gammaproteobacteria</taxon>
        <taxon>Enterobacterales</taxon>
        <taxon>Pectobacteriaceae</taxon>
        <taxon>Acerihabitans</taxon>
    </lineage>
</organism>
<sequence>MADDCPSDPFCVIGALAEIEGGTDIATAIRRFPFVSSLNSEERSQLARFISAENEATADAIYQAMPTSAKVILGAKDALDSLSQGLPAGGRGSPALSVLQKNKRTYRPNQGAVANMGEFFKQPGLGEKTKNGSQKTSKLCQGQTVYQATDYINENIQKGDQFYLDAQHKNHIEVFDKNNKISTVLNLDGSVNHEKWSKAKKEGRSLPK</sequence>
<reference evidence="1" key="1">
    <citation type="submission" date="2024-06" db="EMBL/GenBank/DDBJ databases">
        <authorList>
            <person name="Coelho C."/>
            <person name="Bento M."/>
            <person name="Garcia E."/>
            <person name="Camelo A."/>
            <person name="Brandao I."/>
            <person name="Espirito Santo C."/>
            <person name="Trovao J."/>
            <person name="Verissimo A."/>
            <person name="Costa J."/>
            <person name="Tiago I."/>
        </authorList>
    </citation>
    <scope>NUCLEOTIDE SEQUENCE</scope>
    <source>
        <strain evidence="1">KWT182</strain>
    </source>
</reference>
<evidence type="ECO:0000313" key="1">
    <source>
        <dbReference type="EMBL" id="XBS68282.1"/>
    </source>
</evidence>
<dbReference type="EMBL" id="CP157947">
    <property type="protein sequence ID" value="XBS68282.1"/>
    <property type="molecule type" value="Genomic_DNA"/>
</dbReference>
<proteinExistence type="predicted"/>
<protein>
    <submittedName>
        <fullName evidence="1">Uncharacterized protein</fullName>
    </submittedName>
</protein>
<gene>
    <name evidence="1" type="ORF">ABK905_16080</name>
</gene>
<name>A0AAU7Q5T9_9GAMM</name>